<dbReference type="RefSeq" id="WP_157049149.1">
    <property type="nucleotide sequence ID" value="NZ_AZFV01000010.1"/>
</dbReference>
<gene>
    <name evidence="1" type="ORF">FD31_GL000281</name>
</gene>
<proteinExistence type="predicted"/>
<sequence>MKKISRIHAPKVVTEFIVHQSTNFIASNAFKKRVMDFLFSVVDDVVTMVYKDSKEK</sequence>
<comment type="caution">
    <text evidence="1">The sequence shown here is derived from an EMBL/GenBank/DDBJ whole genome shotgun (WGS) entry which is preliminary data.</text>
</comment>
<dbReference type="AlphaFoldDB" id="A0A0R1WHR4"/>
<evidence type="ECO:0000313" key="2">
    <source>
        <dbReference type="Proteomes" id="UP000051302"/>
    </source>
</evidence>
<dbReference type="STRING" id="1423774.FD31_GL000281"/>
<dbReference type="PATRIC" id="fig|1423774.3.peg.288"/>
<organism evidence="1 2">
    <name type="scientific">Companilactobacillus nantensis DSM 16982</name>
    <dbReference type="NCBI Taxonomy" id="1423774"/>
    <lineage>
        <taxon>Bacteria</taxon>
        <taxon>Bacillati</taxon>
        <taxon>Bacillota</taxon>
        <taxon>Bacilli</taxon>
        <taxon>Lactobacillales</taxon>
        <taxon>Lactobacillaceae</taxon>
        <taxon>Companilactobacillus</taxon>
    </lineage>
</organism>
<keyword evidence="2" id="KW-1185">Reference proteome</keyword>
<evidence type="ECO:0000313" key="1">
    <source>
        <dbReference type="EMBL" id="KRM17392.1"/>
    </source>
</evidence>
<dbReference type="EMBL" id="AZFV01000010">
    <property type="protein sequence ID" value="KRM17392.1"/>
    <property type="molecule type" value="Genomic_DNA"/>
</dbReference>
<accession>A0A0R1WHR4</accession>
<dbReference type="Proteomes" id="UP000051302">
    <property type="component" value="Unassembled WGS sequence"/>
</dbReference>
<protein>
    <submittedName>
        <fullName evidence="1">Uncharacterized protein</fullName>
    </submittedName>
</protein>
<name>A0A0R1WHR4_9LACO</name>
<reference evidence="1 2" key="1">
    <citation type="journal article" date="2015" name="Genome Announc.">
        <title>Expanding the biotechnology potential of lactobacilli through comparative genomics of 213 strains and associated genera.</title>
        <authorList>
            <person name="Sun Z."/>
            <person name="Harris H.M."/>
            <person name="McCann A."/>
            <person name="Guo C."/>
            <person name="Argimon S."/>
            <person name="Zhang W."/>
            <person name="Yang X."/>
            <person name="Jeffery I.B."/>
            <person name="Cooney J.C."/>
            <person name="Kagawa T.F."/>
            <person name="Liu W."/>
            <person name="Song Y."/>
            <person name="Salvetti E."/>
            <person name="Wrobel A."/>
            <person name="Rasinkangas P."/>
            <person name="Parkhill J."/>
            <person name="Rea M.C."/>
            <person name="O'Sullivan O."/>
            <person name="Ritari J."/>
            <person name="Douillard F.P."/>
            <person name="Paul Ross R."/>
            <person name="Yang R."/>
            <person name="Briner A.E."/>
            <person name="Felis G.E."/>
            <person name="de Vos W.M."/>
            <person name="Barrangou R."/>
            <person name="Klaenhammer T.R."/>
            <person name="Caufield P.W."/>
            <person name="Cui Y."/>
            <person name="Zhang H."/>
            <person name="O'Toole P.W."/>
        </authorList>
    </citation>
    <scope>NUCLEOTIDE SEQUENCE [LARGE SCALE GENOMIC DNA]</scope>
    <source>
        <strain evidence="1 2">DSM 16982</strain>
    </source>
</reference>